<dbReference type="EMBL" id="MN740069">
    <property type="protein sequence ID" value="QHT86454.1"/>
    <property type="molecule type" value="Genomic_DNA"/>
</dbReference>
<dbReference type="InterPro" id="IPR014017">
    <property type="entry name" value="DNA_helicase_UvrD-like_C"/>
</dbReference>
<feature type="domain" description="UvrD-like helicase C-terminal" evidence="5">
    <location>
        <begin position="75"/>
        <end position="137"/>
    </location>
</feature>
<evidence type="ECO:0000256" key="4">
    <source>
        <dbReference type="ARBA" id="ARBA00022840"/>
    </source>
</evidence>
<dbReference type="Gene3D" id="3.40.50.300">
    <property type="entry name" value="P-loop containing nucleotide triphosphate hydrolases"/>
    <property type="match status" value="1"/>
</dbReference>
<dbReference type="AlphaFoldDB" id="A0A6C0I0P9"/>
<dbReference type="Pfam" id="PF13361">
    <property type="entry name" value="UvrD_C"/>
    <property type="match status" value="1"/>
</dbReference>
<sequence>MFIFPIVNMGFLDKLLAKLQLFWIHKFNKDENYKNMILENPNAEYWRDKLDDEYYQYSHLHKSVNGQPINLKESENATRIVSIHASKGNGCEVVFLLGLTESSISKKWNNSENNLKYESLLHVALTRQKKSLYVGIYKNGDNINKRFEKYIDYKTSSSIEPKLDFLSKKNNIIKITEIIMENEQLFNSIRDNDIIQFQNFEDYINIEDDKKLIDWGHHLIRKTVLKYYIHYNLYKYNHKKSINNQNFDQMRTVYYHISTYTIQTFGYKEYYQKINRNISSNNNDKKTVDDKILPILHFDIMDRINSKYNIYLNDLKDKIKIIRKKIKASLKEQNLPDLDILECVILNYLLCIVDGKNNQNIKMVEYVSIMDVYKIMNIFDCIKQELGTENDLNINDEKFYKTTKKIHTIMNNYFEKLESEYPDEIFIYNIDHSISLKFDNLSISNNNNIIAYSDKYIIDITHIPQFTAINMKDIIIRCFLQYFLINLVDGKNKRYIDKKIITCIISLSSESPIFYEFTDIHINFMNEFINDILFNKYLQYHNQLYDFFIYYYNFNKLNCIEIILEQIIKYKNNIKNNSKYIEYINGFFDLFSYDDEDEDDKEEKMKNIISIVDKNNFINKLNKELKKILKRELRVLKLLPVILSEIDINLEDQIIEQKQKKTAEPLPFIEDNTINWQNNSP</sequence>
<evidence type="ECO:0000259" key="5">
    <source>
        <dbReference type="Pfam" id="PF13361"/>
    </source>
</evidence>
<evidence type="ECO:0000313" key="6">
    <source>
        <dbReference type="EMBL" id="QHT86454.1"/>
    </source>
</evidence>
<dbReference type="SUPFAM" id="SSF52540">
    <property type="entry name" value="P-loop containing nucleoside triphosphate hydrolases"/>
    <property type="match status" value="1"/>
</dbReference>
<dbReference type="InterPro" id="IPR027417">
    <property type="entry name" value="P-loop_NTPase"/>
</dbReference>
<keyword evidence="4" id="KW-0067">ATP-binding</keyword>
<protein>
    <recommendedName>
        <fullName evidence="5">UvrD-like helicase C-terminal domain-containing protein</fullName>
    </recommendedName>
</protein>
<name>A0A6C0I0P9_9ZZZZ</name>
<keyword evidence="1" id="KW-0547">Nucleotide-binding</keyword>
<proteinExistence type="predicted"/>
<evidence type="ECO:0000256" key="3">
    <source>
        <dbReference type="ARBA" id="ARBA00022806"/>
    </source>
</evidence>
<keyword evidence="3" id="KW-0347">Helicase</keyword>
<organism evidence="6">
    <name type="scientific">viral metagenome</name>
    <dbReference type="NCBI Taxonomy" id="1070528"/>
    <lineage>
        <taxon>unclassified sequences</taxon>
        <taxon>metagenomes</taxon>
        <taxon>organismal metagenomes</taxon>
    </lineage>
</organism>
<evidence type="ECO:0000256" key="2">
    <source>
        <dbReference type="ARBA" id="ARBA00022801"/>
    </source>
</evidence>
<keyword evidence="2" id="KW-0378">Hydrolase</keyword>
<evidence type="ECO:0000256" key="1">
    <source>
        <dbReference type="ARBA" id="ARBA00022741"/>
    </source>
</evidence>
<accession>A0A6C0I0P9</accession>
<reference evidence="6" key="1">
    <citation type="journal article" date="2020" name="Nature">
        <title>Giant virus diversity and host interactions through global metagenomics.</title>
        <authorList>
            <person name="Schulz F."/>
            <person name="Roux S."/>
            <person name="Paez-Espino D."/>
            <person name="Jungbluth S."/>
            <person name="Walsh D.A."/>
            <person name="Denef V.J."/>
            <person name="McMahon K.D."/>
            <person name="Konstantinidis K.T."/>
            <person name="Eloe-Fadrosh E.A."/>
            <person name="Kyrpides N.C."/>
            <person name="Woyke T."/>
        </authorList>
    </citation>
    <scope>NUCLEOTIDE SEQUENCE</scope>
    <source>
        <strain evidence="6">GVMAG-M-3300023184-186</strain>
    </source>
</reference>